<dbReference type="Proteomes" id="UP000807342">
    <property type="component" value="Unassembled WGS sequence"/>
</dbReference>
<evidence type="ECO:0008006" key="4">
    <source>
        <dbReference type="Google" id="ProtNLM"/>
    </source>
</evidence>
<sequence>MALVPHGVTTLLIIAWSNATGKEPKASHVLFPGGQRIRDDHGVAQTQHYWTLALLGATLPICTTYDCQGIFRS</sequence>
<proteinExistence type="predicted"/>
<protein>
    <recommendedName>
        <fullName evidence="4">Secreted protein</fullName>
    </recommendedName>
</protein>
<feature type="chain" id="PRO_5040203358" description="Secreted protein" evidence="1">
    <location>
        <begin position="22"/>
        <end position="73"/>
    </location>
</feature>
<organism evidence="2 3">
    <name type="scientific">Macrolepiota fuliginosa MF-IS2</name>
    <dbReference type="NCBI Taxonomy" id="1400762"/>
    <lineage>
        <taxon>Eukaryota</taxon>
        <taxon>Fungi</taxon>
        <taxon>Dikarya</taxon>
        <taxon>Basidiomycota</taxon>
        <taxon>Agaricomycotina</taxon>
        <taxon>Agaricomycetes</taxon>
        <taxon>Agaricomycetidae</taxon>
        <taxon>Agaricales</taxon>
        <taxon>Agaricineae</taxon>
        <taxon>Agaricaceae</taxon>
        <taxon>Macrolepiota</taxon>
    </lineage>
</organism>
<evidence type="ECO:0000313" key="2">
    <source>
        <dbReference type="EMBL" id="KAF9451857.1"/>
    </source>
</evidence>
<feature type="signal peptide" evidence="1">
    <location>
        <begin position="1"/>
        <end position="21"/>
    </location>
</feature>
<evidence type="ECO:0000313" key="3">
    <source>
        <dbReference type="Proteomes" id="UP000807342"/>
    </source>
</evidence>
<keyword evidence="3" id="KW-1185">Reference proteome</keyword>
<dbReference type="AlphaFoldDB" id="A0A9P5XK40"/>
<accession>A0A9P5XK40</accession>
<gene>
    <name evidence="2" type="ORF">P691DRAFT_806520</name>
</gene>
<keyword evidence="1" id="KW-0732">Signal</keyword>
<dbReference type="EMBL" id="MU151079">
    <property type="protein sequence ID" value="KAF9451857.1"/>
    <property type="molecule type" value="Genomic_DNA"/>
</dbReference>
<comment type="caution">
    <text evidence="2">The sequence shown here is derived from an EMBL/GenBank/DDBJ whole genome shotgun (WGS) entry which is preliminary data.</text>
</comment>
<reference evidence="2" key="1">
    <citation type="submission" date="2020-11" db="EMBL/GenBank/DDBJ databases">
        <authorList>
            <consortium name="DOE Joint Genome Institute"/>
            <person name="Ahrendt S."/>
            <person name="Riley R."/>
            <person name="Andreopoulos W."/>
            <person name="Labutti K."/>
            <person name="Pangilinan J."/>
            <person name="Ruiz-Duenas F.J."/>
            <person name="Barrasa J.M."/>
            <person name="Sanchez-Garcia M."/>
            <person name="Camarero S."/>
            <person name="Miyauchi S."/>
            <person name="Serrano A."/>
            <person name="Linde D."/>
            <person name="Babiker R."/>
            <person name="Drula E."/>
            <person name="Ayuso-Fernandez I."/>
            <person name="Pacheco R."/>
            <person name="Padilla G."/>
            <person name="Ferreira P."/>
            <person name="Barriuso J."/>
            <person name="Kellner H."/>
            <person name="Castanera R."/>
            <person name="Alfaro M."/>
            <person name="Ramirez L."/>
            <person name="Pisabarro A.G."/>
            <person name="Kuo A."/>
            <person name="Tritt A."/>
            <person name="Lipzen A."/>
            <person name="He G."/>
            <person name="Yan M."/>
            <person name="Ng V."/>
            <person name="Cullen D."/>
            <person name="Martin F."/>
            <person name="Rosso M.-N."/>
            <person name="Henrissat B."/>
            <person name="Hibbett D."/>
            <person name="Martinez A.T."/>
            <person name="Grigoriev I.V."/>
        </authorList>
    </citation>
    <scope>NUCLEOTIDE SEQUENCE</scope>
    <source>
        <strain evidence="2">MF-IS2</strain>
    </source>
</reference>
<name>A0A9P5XK40_9AGAR</name>
<evidence type="ECO:0000256" key="1">
    <source>
        <dbReference type="SAM" id="SignalP"/>
    </source>
</evidence>